<dbReference type="InterPro" id="IPR046457">
    <property type="entry name" value="PMI_typeI_cat"/>
</dbReference>
<dbReference type="EMBL" id="CAEZSX010000014">
    <property type="protein sequence ID" value="CAB4549051.1"/>
    <property type="molecule type" value="Genomic_DNA"/>
</dbReference>
<dbReference type="Pfam" id="PF20511">
    <property type="entry name" value="PMI_typeI_cat"/>
    <property type="match status" value="1"/>
</dbReference>
<organism evidence="10">
    <name type="scientific">freshwater metagenome</name>
    <dbReference type="NCBI Taxonomy" id="449393"/>
    <lineage>
        <taxon>unclassified sequences</taxon>
        <taxon>metagenomes</taxon>
        <taxon>ecological metagenomes</taxon>
    </lineage>
</organism>
<dbReference type="PRINTS" id="PR00714">
    <property type="entry name" value="MAN6PISMRASE"/>
</dbReference>
<evidence type="ECO:0000256" key="5">
    <source>
        <dbReference type="ARBA" id="ARBA00022723"/>
    </source>
</evidence>
<dbReference type="EC" id="5.3.1.8" evidence="4"/>
<keyword evidence="5" id="KW-0479">Metal-binding</keyword>
<feature type="region of interest" description="Disordered" evidence="8">
    <location>
        <begin position="87"/>
        <end position="111"/>
    </location>
</feature>
<comment type="cofactor">
    <cofactor evidence="2">
        <name>Zn(2+)</name>
        <dbReference type="ChEBI" id="CHEBI:29105"/>
    </cofactor>
</comment>
<evidence type="ECO:0000259" key="9">
    <source>
        <dbReference type="Pfam" id="PF20511"/>
    </source>
</evidence>
<dbReference type="Gene3D" id="1.10.441.10">
    <property type="entry name" value="Phosphomannose Isomerase, domain 2"/>
    <property type="match status" value="1"/>
</dbReference>
<dbReference type="GO" id="GO:0008270">
    <property type="term" value="F:zinc ion binding"/>
    <property type="evidence" value="ECO:0007669"/>
    <property type="project" value="InterPro"/>
</dbReference>
<dbReference type="NCBIfam" id="TIGR00218">
    <property type="entry name" value="manA"/>
    <property type="match status" value="1"/>
</dbReference>
<dbReference type="CDD" id="cd07011">
    <property type="entry name" value="cupin_PMI_type_I_N"/>
    <property type="match status" value="1"/>
</dbReference>
<evidence type="ECO:0000256" key="3">
    <source>
        <dbReference type="ARBA" id="ARBA00010772"/>
    </source>
</evidence>
<dbReference type="GO" id="GO:0005829">
    <property type="term" value="C:cytosol"/>
    <property type="evidence" value="ECO:0007669"/>
    <property type="project" value="TreeGrafter"/>
</dbReference>
<evidence type="ECO:0000256" key="4">
    <source>
        <dbReference type="ARBA" id="ARBA00011956"/>
    </source>
</evidence>
<feature type="domain" description="Phosphomannose isomerase type I catalytic" evidence="9">
    <location>
        <begin position="4"/>
        <end position="132"/>
    </location>
</feature>
<evidence type="ECO:0000256" key="1">
    <source>
        <dbReference type="ARBA" id="ARBA00000757"/>
    </source>
</evidence>
<dbReference type="GO" id="GO:0004476">
    <property type="term" value="F:mannose-6-phosphate isomerase activity"/>
    <property type="evidence" value="ECO:0007669"/>
    <property type="project" value="UniProtKB-EC"/>
</dbReference>
<reference evidence="10" key="1">
    <citation type="submission" date="2020-05" db="EMBL/GenBank/DDBJ databases">
        <authorList>
            <person name="Chiriac C."/>
            <person name="Salcher M."/>
            <person name="Ghai R."/>
            <person name="Kavagutti S V."/>
        </authorList>
    </citation>
    <scope>NUCLEOTIDE SEQUENCE</scope>
</reference>
<dbReference type="AlphaFoldDB" id="A0A6J6CCL5"/>
<evidence type="ECO:0000256" key="2">
    <source>
        <dbReference type="ARBA" id="ARBA00001947"/>
    </source>
</evidence>
<dbReference type="Gene3D" id="2.60.120.10">
    <property type="entry name" value="Jelly Rolls"/>
    <property type="match status" value="2"/>
</dbReference>
<feature type="compositionally biased region" description="Basic and acidic residues" evidence="8">
    <location>
        <begin position="102"/>
        <end position="111"/>
    </location>
</feature>
<comment type="catalytic activity">
    <reaction evidence="1">
        <text>D-mannose 6-phosphate = D-fructose 6-phosphate</text>
        <dbReference type="Rhea" id="RHEA:12356"/>
        <dbReference type="ChEBI" id="CHEBI:58735"/>
        <dbReference type="ChEBI" id="CHEBI:61527"/>
        <dbReference type="EC" id="5.3.1.8"/>
    </reaction>
</comment>
<gene>
    <name evidence="10" type="ORF">UFOPK1537_00181</name>
</gene>
<evidence type="ECO:0000313" key="10">
    <source>
        <dbReference type="EMBL" id="CAB4549051.1"/>
    </source>
</evidence>
<evidence type="ECO:0000256" key="8">
    <source>
        <dbReference type="SAM" id="MobiDB-lite"/>
    </source>
</evidence>
<dbReference type="InterPro" id="IPR014710">
    <property type="entry name" value="RmlC-like_jellyroll"/>
</dbReference>
<name>A0A6J6CCL5_9ZZZZ</name>
<sequence>MLSRISGSTKGYDWGSRELIPNYFGLEPSTKPIAEIWFGTHPLGESQIIQSEQSLSDQIGSHLKFLVKILSAERALSIQVHPNSKQAKEGFDLEQAQGIPVDDPKRNYKDSSHKPEALVALTQFRALCGFRPRAELVQIFSEFGKTEAEFESLAKNLAAGAELSEIFKTLISSKELAKRILNTVASEQADPLAAAARGLVERLLTQFPEDTGALVAIMLNEVSLDPGEAIYLPAGNIHAYLSGLGIEVMAASDNVLRSGLTSKHVDLAEVLKLADFTELSDPRVIPKKLAEGLVEYPVECSEFRIYRAEVSGKNLLADMDLPASAIVVCTAGEVAVSTSLDEREVLAKSEVVFASGAKKLSLSGSGTVFVVLGN</sequence>
<accession>A0A6J6CCL5</accession>
<evidence type="ECO:0000256" key="6">
    <source>
        <dbReference type="ARBA" id="ARBA00022833"/>
    </source>
</evidence>
<dbReference type="SUPFAM" id="SSF51182">
    <property type="entry name" value="RmlC-like cupins"/>
    <property type="match status" value="1"/>
</dbReference>
<keyword evidence="6" id="KW-0862">Zinc</keyword>
<dbReference type="InterPro" id="IPR016305">
    <property type="entry name" value="Mannose-6-P_Isomerase"/>
</dbReference>
<dbReference type="PANTHER" id="PTHR10309:SF0">
    <property type="entry name" value="MANNOSE-6-PHOSPHATE ISOMERASE"/>
    <property type="match status" value="1"/>
</dbReference>
<dbReference type="GO" id="GO:0009298">
    <property type="term" value="P:GDP-mannose biosynthetic process"/>
    <property type="evidence" value="ECO:0007669"/>
    <property type="project" value="InterPro"/>
</dbReference>
<proteinExistence type="inferred from homology"/>
<comment type="similarity">
    <text evidence="3">Belongs to the mannose-6-phosphate isomerase type 1 family.</text>
</comment>
<dbReference type="GO" id="GO:0005975">
    <property type="term" value="P:carbohydrate metabolic process"/>
    <property type="evidence" value="ECO:0007669"/>
    <property type="project" value="InterPro"/>
</dbReference>
<dbReference type="InterPro" id="IPR011051">
    <property type="entry name" value="RmlC_Cupin_sf"/>
</dbReference>
<evidence type="ECO:0000256" key="7">
    <source>
        <dbReference type="ARBA" id="ARBA00023235"/>
    </source>
</evidence>
<dbReference type="PIRSF" id="PIRSF001480">
    <property type="entry name" value="Mannose-6-phosphate_isomerase"/>
    <property type="match status" value="1"/>
</dbReference>
<protein>
    <recommendedName>
        <fullName evidence="4">mannose-6-phosphate isomerase</fullName>
        <ecNumber evidence="4">5.3.1.8</ecNumber>
    </recommendedName>
</protein>
<dbReference type="PANTHER" id="PTHR10309">
    <property type="entry name" value="MANNOSE-6-PHOSPHATE ISOMERASE"/>
    <property type="match status" value="1"/>
</dbReference>
<keyword evidence="7" id="KW-0413">Isomerase</keyword>
<dbReference type="InterPro" id="IPR001250">
    <property type="entry name" value="Man6P_Isoase-1"/>
</dbReference>